<dbReference type="InterPro" id="IPR050709">
    <property type="entry name" value="Biotin_Carboxyl_Carrier/Decarb"/>
</dbReference>
<dbReference type="PROSITE" id="PS00188">
    <property type="entry name" value="BIOTIN"/>
    <property type="match status" value="1"/>
</dbReference>
<evidence type="ECO:0000313" key="5">
    <source>
        <dbReference type="Proteomes" id="UP000276568"/>
    </source>
</evidence>
<dbReference type="InterPro" id="IPR001882">
    <property type="entry name" value="Biotin_BS"/>
</dbReference>
<dbReference type="OrthoDB" id="9811735at2"/>
<dbReference type="PANTHER" id="PTHR45266:SF3">
    <property type="entry name" value="OXALOACETATE DECARBOXYLASE ALPHA CHAIN"/>
    <property type="match status" value="1"/>
</dbReference>
<gene>
    <name evidence="4" type="ORF">EDX97_05790</name>
</gene>
<keyword evidence="5" id="KW-1185">Reference proteome</keyword>
<reference evidence="4 5" key="1">
    <citation type="submission" date="2018-11" db="EMBL/GenBank/DDBJ databases">
        <title>Clostridium sp. nov., a member of the family Erysipelotrichaceae isolated from pig faeces.</title>
        <authorList>
            <person name="Chang Y.-H."/>
        </authorList>
    </citation>
    <scope>NUCLEOTIDE SEQUENCE [LARGE SCALE GENOMIC DNA]</scope>
    <source>
        <strain evidence="4 5">YH-panp20</strain>
    </source>
</reference>
<dbReference type="Proteomes" id="UP000276568">
    <property type="component" value="Unassembled WGS sequence"/>
</dbReference>
<dbReference type="InterPro" id="IPR000089">
    <property type="entry name" value="Biotin_lipoyl"/>
</dbReference>
<protein>
    <submittedName>
        <fullName evidence="4">Acetyl-CoA carboxylase biotin carboxyl carrier protein subunit</fullName>
    </submittedName>
</protein>
<comment type="caution">
    <text evidence="4">The sequence shown here is derived from an EMBL/GenBank/DDBJ whole genome shotgun (WGS) entry which is preliminary data.</text>
</comment>
<dbReference type="SUPFAM" id="SSF51230">
    <property type="entry name" value="Single hybrid motif"/>
    <property type="match status" value="1"/>
</dbReference>
<evidence type="ECO:0000256" key="2">
    <source>
        <dbReference type="SAM" id="MobiDB-lite"/>
    </source>
</evidence>
<dbReference type="Gene3D" id="2.40.50.100">
    <property type="match status" value="1"/>
</dbReference>
<evidence type="ECO:0000313" key="4">
    <source>
        <dbReference type="EMBL" id="RNM30305.1"/>
    </source>
</evidence>
<dbReference type="CDD" id="cd06850">
    <property type="entry name" value="biotinyl_domain"/>
    <property type="match status" value="1"/>
</dbReference>
<dbReference type="Pfam" id="PF00364">
    <property type="entry name" value="Biotin_lipoyl"/>
    <property type="match status" value="1"/>
</dbReference>
<organism evidence="4 5">
    <name type="scientific">Absicoccus porci</name>
    <dbReference type="NCBI Taxonomy" id="2486576"/>
    <lineage>
        <taxon>Bacteria</taxon>
        <taxon>Bacillati</taxon>
        <taxon>Bacillota</taxon>
        <taxon>Erysipelotrichia</taxon>
        <taxon>Erysipelotrichales</taxon>
        <taxon>Erysipelotrichaceae</taxon>
        <taxon>Absicoccus</taxon>
    </lineage>
</organism>
<dbReference type="PROSITE" id="PS50968">
    <property type="entry name" value="BIOTINYL_LIPOYL"/>
    <property type="match status" value="1"/>
</dbReference>
<accession>A0A3N0HZT7</accession>
<proteinExistence type="predicted"/>
<evidence type="ECO:0000259" key="3">
    <source>
        <dbReference type="PROSITE" id="PS50968"/>
    </source>
</evidence>
<sequence>MKEYTITVNGVAYDVTVEEKESGSATPAPSTAVMAVPPKKSTGAGSIPIKSGTAGKVYKIVASVGQGVKKGDAVIIIEAMKMEISVVAPQDGVVASIDCAAGDNIESGALLATLK</sequence>
<name>A0A3N0HZT7_9FIRM</name>
<dbReference type="RefSeq" id="WP_128520229.1">
    <property type="nucleotide sequence ID" value="NZ_JALFCT010000028.1"/>
</dbReference>
<dbReference type="InterPro" id="IPR011053">
    <property type="entry name" value="Single_hybrid_motif"/>
</dbReference>
<feature type="domain" description="Lipoyl-binding" evidence="3">
    <location>
        <begin position="42"/>
        <end position="115"/>
    </location>
</feature>
<dbReference type="AlphaFoldDB" id="A0A3N0HZT7"/>
<dbReference type="EMBL" id="RJQC01000002">
    <property type="protein sequence ID" value="RNM30305.1"/>
    <property type="molecule type" value="Genomic_DNA"/>
</dbReference>
<feature type="region of interest" description="Disordered" evidence="2">
    <location>
        <begin position="20"/>
        <end position="47"/>
    </location>
</feature>
<evidence type="ECO:0000256" key="1">
    <source>
        <dbReference type="ARBA" id="ARBA00023267"/>
    </source>
</evidence>
<dbReference type="PANTHER" id="PTHR45266">
    <property type="entry name" value="OXALOACETATE DECARBOXYLASE ALPHA CHAIN"/>
    <property type="match status" value="1"/>
</dbReference>
<keyword evidence="1" id="KW-0092">Biotin</keyword>